<keyword evidence="2 6" id="KW-0479">Metal-binding</keyword>
<keyword evidence="8" id="KW-1185">Reference proteome</keyword>
<dbReference type="PRINTS" id="PR01576">
    <property type="entry name" value="PDEFORMYLASE"/>
</dbReference>
<dbReference type="GO" id="GO:0042586">
    <property type="term" value="F:peptide deformylase activity"/>
    <property type="evidence" value="ECO:0007669"/>
    <property type="project" value="UniProtKB-UniRule"/>
</dbReference>
<feature type="active site" evidence="6">
    <location>
        <position position="131"/>
    </location>
</feature>
<dbReference type="InterPro" id="IPR036821">
    <property type="entry name" value="Peptide_deformylase_sf"/>
</dbReference>
<dbReference type="InterPro" id="IPR023635">
    <property type="entry name" value="Peptide_deformylase"/>
</dbReference>
<dbReference type="PANTHER" id="PTHR10458:SF2">
    <property type="entry name" value="PEPTIDE DEFORMYLASE, MITOCHONDRIAL"/>
    <property type="match status" value="1"/>
</dbReference>
<dbReference type="NCBIfam" id="NF001159">
    <property type="entry name" value="PRK00150.1-3"/>
    <property type="match status" value="1"/>
</dbReference>
<dbReference type="Pfam" id="PF01327">
    <property type="entry name" value="Pep_deformylase"/>
    <property type="match status" value="1"/>
</dbReference>
<dbReference type="RefSeq" id="WP_142052168.1">
    <property type="nucleotide sequence ID" value="NZ_VFPA01000001.1"/>
</dbReference>
<feature type="binding site" evidence="6">
    <location>
        <position position="88"/>
    </location>
    <ligand>
        <name>Fe cation</name>
        <dbReference type="ChEBI" id="CHEBI:24875"/>
    </ligand>
</feature>
<dbReference type="Proteomes" id="UP000315677">
    <property type="component" value="Unassembled WGS sequence"/>
</dbReference>
<comment type="catalytic activity">
    <reaction evidence="6">
        <text>N-terminal N-formyl-L-methionyl-[peptide] + H2O = N-terminal L-methionyl-[peptide] + formate</text>
        <dbReference type="Rhea" id="RHEA:24420"/>
        <dbReference type="Rhea" id="RHEA-COMP:10639"/>
        <dbReference type="Rhea" id="RHEA-COMP:10640"/>
        <dbReference type="ChEBI" id="CHEBI:15377"/>
        <dbReference type="ChEBI" id="CHEBI:15740"/>
        <dbReference type="ChEBI" id="CHEBI:49298"/>
        <dbReference type="ChEBI" id="CHEBI:64731"/>
        <dbReference type="EC" id="3.5.1.88"/>
    </reaction>
</comment>
<evidence type="ECO:0000256" key="6">
    <source>
        <dbReference type="HAMAP-Rule" id="MF_00163"/>
    </source>
</evidence>
<comment type="similarity">
    <text evidence="1 6">Belongs to the polypeptide deformylase family.</text>
</comment>
<evidence type="ECO:0000313" key="7">
    <source>
        <dbReference type="EMBL" id="TQM15805.1"/>
    </source>
</evidence>
<evidence type="ECO:0000256" key="4">
    <source>
        <dbReference type="ARBA" id="ARBA00022917"/>
    </source>
</evidence>
<evidence type="ECO:0000313" key="8">
    <source>
        <dbReference type="Proteomes" id="UP000315677"/>
    </source>
</evidence>
<dbReference type="OrthoDB" id="9804313at2"/>
<dbReference type="PANTHER" id="PTHR10458">
    <property type="entry name" value="PEPTIDE DEFORMYLASE"/>
    <property type="match status" value="1"/>
</dbReference>
<keyword evidence="3 6" id="KW-0378">Hydrolase</keyword>
<dbReference type="SUPFAM" id="SSF56420">
    <property type="entry name" value="Peptide deformylase"/>
    <property type="match status" value="1"/>
</dbReference>
<organism evidence="7 8">
    <name type="scientific">Pseudonocardia kunmingensis</name>
    <dbReference type="NCBI Taxonomy" id="630975"/>
    <lineage>
        <taxon>Bacteria</taxon>
        <taxon>Bacillati</taxon>
        <taxon>Actinomycetota</taxon>
        <taxon>Actinomycetes</taxon>
        <taxon>Pseudonocardiales</taxon>
        <taxon>Pseudonocardiaceae</taxon>
        <taxon>Pseudonocardia</taxon>
    </lineage>
</organism>
<proteinExistence type="inferred from homology"/>
<dbReference type="EMBL" id="VFPA01000001">
    <property type="protein sequence ID" value="TQM15805.1"/>
    <property type="molecule type" value="Genomic_DNA"/>
</dbReference>
<gene>
    <name evidence="6" type="primary">def</name>
    <name evidence="7" type="ORF">FB558_2598</name>
</gene>
<dbReference type="PIRSF" id="PIRSF004749">
    <property type="entry name" value="Pep_def"/>
    <property type="match status" value="1"/>
</dbReference>
<dbReference type="AlphaFoldDB" id="A0A543E2J4"/>
<dbReference type="Gene3D" id="3.90.45.10">
    <property type="entry name" value="Peptide deformylase"/>
    <property type="match status" value="1"/>
</dbReference>
<dbReference type="HAMAP" id="MF_00163">
    <property type="entry name" value="Pep_deformylase"/>
    <property type="match status" value="1"/>
</dbReference>
<comment type="caution">
    <text evidence="7">The sequence shown here is derived from an EMBL/GenBank/DDBJ whole genome shotgun (WGS) entry which is preliminary data.</text>
</comment>
<comment type="cofactor">
    <cofactor evidence="6">
        <name>Fe(2+)</name>
        <dbReference type="ChEBI" id="CHEBI:29033"/>
    </cofactor>
    <text evidence="6">Binds 1 Fe(2+) ion.</text>
</comment>
<dbReference type="GO" id="GO:0006412">
    <property type="term" value="P:translation"/>
    <property type="evidence" value="ECO:0007669"/>
    <property type="project" value="UniProtKB-UniRule"/>
</dbReference>
<evidence type="ECO:0000256" key="1">
    <source>
        <dbReference type="ARBA" id="ARBA00010759"/>
    </source>
</evidence>
<name>A0A543E2J4_9PSEU</name>
<comment type="function">
    <text evidence="6">Removes the formyl group from the N-terminal Met of newly synthesized proteins. Requires at least a dipeptide for an efficient rate of reaction. N-terminal L-methionine is a prerequisite for activity but the enzyme has broad specificity at other positions.</text>
</comment>
<keyword evidence="5 6" id="KW-0408">Iron</keyword>
<dbReference type="GO" id="GO:0046872">
    <property type="term" value="F:metal ion binding"/>
    <property type="evidence" value="ECO:0007669"/>
    <property type="project" value="UniProtKB-KW"/>
</dbReference>
<evidence type="ECO:0000256" key="5">
    <source>
        <dbReference type="ARBA" id="ARBA00023004"/>
    </source>
</evidence>
<feature type="binding site" evidence="6">
    <location>
        <position position="130"/>
    </location>
    <ligand>
        <name>Fe cation</name>
        <dbReference type="ChEBI" id="CHEBI:24875"/>
    </ligand>
</feature>
<feature type="binding site" evidence="6">
    <location>
        <position position="134"/>
    </location>
    <ligand>
        <name>Fe cation</name>
        <dbReference type="ChEBI" id="CHEBI:24875"/>
    </ligand>
</feature>
<evidence type="ECO:0000256" key="2">
    <source>
        <dbReference type="ARBA" id="ARBA00022723"/>
    </source>
</evidence>
<sequence>MTVRELRLIGDPVLRTPCRPVTAFDAGLAALVTDLVDTVALPGRAGLAANQIGVSLAAFSYDVQGARGYVVNPRLVATDGEYDGEEACLSVPGVSAMRLRAAYARVEGVDALGRPIVVEGTGELARCLQHETDHLRGELYIDALTGERRRTALRQLREAGAR</sequence>
<dbReference type="EC" id="3.5.1.88" evidence="6"/>
<reference evidence="7 8" key="1">
    <citation type="submission" date="2019-06" db="EMBL/GenBank/DDBJ databases">
        <title>Sequencing the genomes of 1000 actinobacteria strains.</title>
        <authorList>
            <person name="Klenk H.-P."/>
        </authorList>
    </citation>
    <scope>NUCLEOTIDE SEQUENCE [LARGE SCALE GENOMIC DNA]</scope>
    <source>
        <strain evidence="7 8">DSM 45301</strain>
    </source>
</reference>
<protein>
    <recommendedName>
        <fullName evidence="6">Peptide deformylase</fullName>
        <shortName evidence="6">PDF</shortName>
        <ecNumber evidence="6">3.5.1.88</ecNumber>
    </recommendedName>
    <alternativeName>
        <fullName evidence="6">Polypeptide deformylase</fullName>
    </alternativeName>
</protein>
<evidence type="ECO:0000256" key="3">
    <source>
        <dbReference type="ARBA" id="ARBA00022801"/>
    </source>
</evidence>
<dbReference type="CDD" id="cd00487">
    <property type="entry name" value="Pep_deformylase"/>
    <property type="match status" value="1"/>
</dbReference>
<accession>A0A543E2J4</accession>
<keyword evidence="4 6" id="KW-0648">Protein biosynthesis</keyword>